<protein>
    <submittedName>
        <fullName evidence="1">Uncharacterized protein</fullName>
    </submittedName>
</protein>
<evidence type="ECO:0000313" key="1">
    <source>
        <dbReference type="EMBL" id="QYC51636.1"/>
    </source>
</evidence>
<keyword evidence="2" id="KW-1185">Reference proteome</keyword>
<name>A0AAE7WB29_9CAUD</name>
<gene>
    <name evidence="1" type="ORF">key_145</name>
</gene>
<evidence type="ECO:0000313" key="2">
    <source>
        <dbReference type="Proteomes" id="UP001215551"/>
    </source>
</evidence>
<reference evidence="2" key="1">
    <citation type="journal article" date="2023" name="Virus Res">
        <title>Broad-host-range lytic Erwinia phage Key with exopolysaccharide degrading activity.</title>
        <authorList>
            <person name="Zlatohurska M."/>
            <person name="Gorb T."/>
            <person name="Romaniuk L."/>
            <person name="Shenderovska N."/>
            <person name="Faidiuk Y."/>
            <person name="Zhuminska G."/>
            <person name="Hubar Y."/>
            <person name="Hubar O."/>
            <person name="Kropinski A.M."/>
            <person name="Kushkina A."/>
            <person name="Tovkach F."/>
        </authorList>
    </citation>
    <scope>NUCLEOTIDE SEQUENCE [LARGE SCALE GENOMIC DNA]</scope>
</reference>
<organism evidence="1 2">
    <name type="scientific">Erwinia phage KEY</name>
    <dbReference type="NCBI Taxonomy" id="2821255"/>
    <lineage>
        <taxon>Viruses</taxon>
        <taxon>Duplodnaviria</taxon>
        <taxon>Heunggongvirae</taxon>
        <taxon>Uroviricota</taxon>
        <taxon>Caudoviricetes</taxon>
        <taxon>Demerecviridae</taxon>
        <taxon>Keyvirus</taxon>
        <taxon>Keyvirus key</taxon>
    </lineage>
</organism>
<sequence>MNINQKIEDKIYEEALAFPLSRFLKSDGSINTRKLKGLHPDFYQDALNLIFIRRAYDVHGKFFGYREVKFSTLRQYVKIYCPDHDDFFLQMAGTHLAGHGCHLCAHRVIDRVTEVGTYTVPCSFHKYLVDEDRIIWYNSHKKLEMELKNESFK</sequence>
<proteinExistence type="predicted"/>
<dbReference type="EMBL" id="MZ616364">
    <property type="protein sequence ID" value="QYC51636.1"/>
    <property type="molecule type" value="Genomic_DNA"/>
</dbReference>
<accession>A0AAE7WB29</accession>
<dbReference type="Proteomes" id="UP001215551">
    <property type="component" value="Segment"/>
</dbReference>